<gene>
    <name evidence="2" type="ORF">Hamer_G009891</name>
</gene>
<feature type="domain" description="MCMDC2 N-terminal" evidence="1">
    <location>
        <begin position="7"/>
        <end position="92"/>
    </location>
</feature>
<dbReference type="InterPro" id="IPR058769">
    <property type="entry name" value="MCMDC2_N"/>
</dbReference>
<comment type="caution">
    <text evidence="2">The sequence shown here is derived from an EMBL/GenBank/DDBJ whole genome shotgun (WGS) entry which is preliminary data.</text>
</comment>
<protein>
    <submittedName>
        <fullName evidence="2">Putative minichromosome maintenance domain-containing protein 2-like</fullName>
    </submittedName>
</protein>
<sequence length="199" mass="21700">MERTEHLQVAALRWLNHSGGLKRLRSALVARTALSPASKVLSTPVYINIAHLREIDEELANLVMSRPVVAQQMFHRVVHVASVAITLSLNIHSLNDNLEESGIAEDDHCAPGPLTHLPDPTDLTSLYLDEEDKSHKTSAPSHSFKRDAALNKVDLDLTLQSLASNLPLDSSVSGASTSVLTPAQVRLTTYLFLCLANNL</sequence>
<dbReference type="EMBL" id="JAHLQT010004633">
    <property type="protein sequence ID" value="KAG7175861.1"/>
    <property type="molecule type" value="Genomic_DNA"/>
</dbReference>
<evidence type="ECO:0000313" key="2">
    <source>
        <dbReference type="EMBL" id="KAG7175861.1"/>
    </source>
</evidence>
<dbReference type="AlphaFoldDB" id="A0A8J5TJ25"/>
<reference evidence="2" key="1">
    <citation type="journal article" date="2021" name="Sci. Adv.">
        <title>The American lobster genome reveals insights on longevity, neural, and immune adaptations.</title>
        <authorList>
            <person name="Polinski J.M."/>
            <person name="Zimin A.V."/>
            <person name="Clark K.F."/>
            <person name="Kohn A.B."/>
            <person name="Sadowski N."/>
            <person name="Timp W."/>
            <person name="Ptitsyn A."/>
            <person name="Khanna P."/>
            <person name="Romanova D.Y."/>
            <person name="Williams P."/>
            <person name="Greenwood S.J."/>
            <person name="Moroz L.L."/>
            <person name="Walt D.R."/>
            <person name="Bodnar A.G."/>
        </authorList>
    </citation>
    <scope>NUCLEOTIDE SEQUENCE</scope>
    <source>
        <strain evidence="2">GMGI-L3</strain>
    </source>
</reference>
<evidence type="ECO:0000313" key="3">
    <source>
        <dbReference type="Proteomes" id="UP000747542"/>
    </source>
</evidence>
<name>A0A8J5TJ25_HOMAM</name>
<organism evidence="2 3">
    <name type="scientific">Homarus americanus</name>
    <name type="common">American lobster</name>
    <dbReference type="NCBI Taxonomy" id="6706"/>
    <lineage>
        <taxon>Eukaryota</taxon>
        <taxon>Metazoa</taxon>
        <taxon>Ecdysozoa</taxon>
        <taxon>Arthropoda</taxon>
        <taxon>Crustacea</taxon>
        <taxon>Multicrustacea</taxon>
        <taxon>Malacostraca</taxon>
        <taxon>Eumalacostraca</taxon>
        <taxon>Eucarida</taxon>
        <taxon>Decapoda</taxon>
        <taxon>Pleocyemata</taxon>
        <taxon>Astacidea</taxon>
        <taxon>Nephropoidea</taxon>
        <taxon>Nephropidae</taxon>
        <taxon>Homarus</taxon>
    </lineage>
</organism>
<keyword evidence="3" id="KW-1185">Reference proteome</keyword>
<accession>A0A8J5TJ25</accession>
<proteinExistence type="predicted"/>
<evidence type="ECO:0000259" key="1">
    <source>
        <dbReference type="Pfam" id="PF26063"/>
    </source>
</evidence>
<dbReference type="Pfam" id="PF26063">
    <property type="entry name" value="MCMDC2_N"/>
    <property type="match status" value="1"/>
</dbReference>
<dbReference type="Proteomes" id="UP000747542">
    <property type="component" value="Unassembled WGS sequence"/>
</dbReference>